<sequence>MRYTGPLPRSLDPLPDEVMPGYLLRLAHRLDRTPARLLQITGLIPERSRFPSRASHELLIALDQPTREAFTNATRLTPAEAEALCLRSLAPRYPVPPPAQGIALRQLALRTDWWIFTTGSRYCPECLTGDNSPVQQAHGGAWRRSWRLPAIFACIKHRRLLNHLCPGCGHPAHAAVAGSGLIPLLQSLKVGGLHPAQCRSSTVNGTSGILKGVTSVCAARLDTAPPPGHLLPEEVLSLQERLDALLQPHGPTQVDAAGLPAEPAQYFTDLRFLSKLISLSWPKAAYLAPSAALRETLDQRTARRTQEAENSLPPVDRYRHSWELDPAISAAQLAIADQILHGDTLQTRQHLQELLSTGGTRLSINRTEWRGHFLESARTTACSPGLRAALAPLTNAFRRHSRTSSITPELNTRLGPQHIPQWLPDEWFERYLSSFDGISTLALRRTAAIRLVQMISGGSRGKAAQYLGMTVFPHIHRGTPICRSVTGAFQWARARSDPDEFDAAVRAIAADLDQTAHLIDYHHRRTALRNWCLDTDTWQKILDQSGFASHQWETTDRERQYASTHLWAQITQGERSFAPHPIRDQQPLDIQKSWSNRDRPSNWPASPHRPFGSGTYVCRRYRALRETLDAYAAELTAQIDNKPIRATHDTRSDEIKPAPPPTLT</sequence>
<dbReference type="OrthoDB" id="3378006at2"/>
<dbReference type="Pfam" id="PF06527">
    <property type="entry name" value="TniQ"/>
    <property type="match status" value="1"/>
</dbReference>
<dbReference type="RefSeq" id="WP_012890250.1">
    <property type="nucleotide sequence ID" value="NC_013595.1"/>
</dbReference>
<dbReference type="AlphaFoldDB" id="D2AQW0"/>
<gene>
    <name evidence="3" type="ordered locus">Sros_3573</name>
</gene>
<evidence type="ECO:0000313" key="3">
    <source>
        <dbReference type="EMBL" id="ACZ86507.1"/>
    </source>
</evidence>
<keyword evidence="4" id="KW-1185">Reference proteome</keyword>
<protein>
    <recommendedName>
        <fullName evidence="2">TniQ domain-containing protein</fullName>
    </recommendedName>
</protein>
<feature type="compositionally biased region" description="Basic and acidic residues" evidence="1">
    <location>
        <begin position="642"/>
        <end position="656"/>
    </location>
</feature>
<dbReference type="eggNOG" id="ENOG5033EA6">
    <property type="taxonomic scope" value="Bacteria"/>
</dbReference>
<evidence type="ECO:0000256" key="1">
    <source>
        <dbReference type="SAM" id="MobiDB-lite"/>
    </source>
</evidence>
<evidence type="ECO:0000313" key="4">
    <source>
        <dbReference type="Proteomes" id="UP000002029"/>
    </source>
</evidence>
<feature type="region of interest" description="Disordered" evidence="1">
    <location>
        <begin position="642"/>
        <end position="664"/>
    </location>
</feature>
<evidence type="ECO:0000259" key="2">
    <source>
        <dbReference type="Pfam" id="PF06527"/>
    </source>
</evidence>
<dbReference type="EMBL" id="CP001814">
    <property type="protein sequence ID" value="ACZ86507.1"/>
    <property type="molecule type" value="Genomic_DNA"/>
</dbReference>
<organism evidence="3 4">
    <name type="scientific">Streptosporangium roseum (strain ATCC 12428 / DSM 43021 / JCM 3005 / KCTC 9067 / NCIMB 10171 / NRRL 2505 / NI 9100)</name>
    <dbReference type="NCBI Taxonomy" id="479432"/>
    <lineage>
        <taxon>Bacteria</taxon>
        <taxon>Bacillati</taxon>
        <taxon>Actinomycetota</taxon>
        <taxon>Actinomycetes</taxon>
        <taxon>Streptosporangiales</taxon>
        <taxon>Streptosporangiaceae</taxon>
        <taxon>Streptosporangium</taxon>
    </lineage>
</organism>
<dbReference type="Proteomes" id="UP000002029">
    <property type="component" value="Chromosome"/>
</dbReference>
<dbReference type="InterPro" id="IPR009492">
    <property type="entry name" value="TniQ"/>
</dbReference>
<proteinExistence type="predicted"/>
<dbReference type="STRING" id="479432.Sros_3573"/>
<accession>D2AQW0</accession>
<dbReference type="KEGG" id="sro:Sros_3573"/>
<name>D2AQW0_STRRD</name>
<dbReference type="HOGENOM" id="CLU_417327_0_0_11"/>
<reference evidence="3 4" key="1">
    <citation type="journal article" date="2010" name="Stand. Genomic Sci.">
        <title>Complete genome sequence of Streptosporangium roseum type strain (NI 9100).</title>
        <authorList>
            <person name="Nolan M."/>
            <person name="Sikorski J."/>
            <person name="Jando M."/>
            <person name="Lucas S."/>
            <person name="Lapidus A."/>
            <person name="Glavina Del Rio T."/>
            <person name="Chen F."/>
            <person name="Tice H."/>
            <person name="Pitluck S."/>
            <person name="Cheng J.F."/>
            <person name="Chertkov O."/>
            <person name="Sims D."/>
            <person name="Meincke L."/>
            <person name="Brettin T."/>
            <person name="Han C."/>
            <person name="Detter J.C."/>
            <person name="Bruce D."/>
            <person name="Goodwin L."/>
            <person name="Land M."/>
            <person name="Hauser L."/>
            <person name="Chang Y.J."/>
            <person name="Jeffries C.D."/>
            <person name="Ivanova N."/>
            <person name="Mavromatis K."/>
            <person name="Mikhailova N."/>
            <person name="Chen A."/>
            <person name="Palaniappan K."/>
            <person name="Chain P."/>
            <person name="Rohde M."/>
            <person name="Goker M."/>
            <person name="Bristow J."/>
            <person name="Eisen J.A."/>
            <person name="Markowitz V."/>
            <person name="Hugenholtz P."/>
            <person name="Kyrpides N.C."/>
            <person name="Klenk H.P."/>
        </authorList>
    </citation>
    <scope>NUCLEOTIDE SEQUENCE [LARGE SCALE GENOMIC DNA]</scope>
    <source>
        <strain evidence="4">ATCC 12428 / DSM 43021 / JCM 3005 / NI 9100</strain>
    </source>
</reference>
<feature type="domain" description="TniQ" evidence="2">
    <location>
        <begin position="8"/>
        <end position="161"/>
    </location>
</feature>